<dbReference type="GO" id="GO:0004222">
    <property type="term" value="F:metalloendopeptidase activity"/>
    <property type="evidence" value="ECO:0007669"/>
    <property type="project" value="InterPro"/>
</dbReference>
<keyword evidence="4" id="KW-0479">Metal-binding</keyword>
<dbReference type="InterPro" id="IPR002036">
    <property type="entry name" value="YbeY"/>
</dbReference>
<evidence type="ECO:0000313" key="8">
    <source>
        <dbReference type="EMBL" id="KKU04046.1"/>
    </source>
</evidence>
<evidence type="ECO:0000313" key="9">
    <source>
        <dbReference type="Proteomes" id="UP000034086"/>
    </source>
</evidence>
<evidence type="ECO:0000256" key="4">
    <source>
        <dbReference type="ARBA" id="ARBA00022723"/>
    </source>
</evidence>
<dbReference type="Proteomes" id="UP000034086">
    <property type="component" value="Unassembled WGS sequence"/>
</dbReference>
<dbReference type="GO" id="GO:0006364">
    <property type="term" value="P:rRNA processing"/>
    <property type="evidence" value="ECO:0007669"/>
    <property type="project" value="InterPro"/>
</dbReference>
<dbReference type="InterPro" id="IPR023091">
    <property type="entry name" value="MetalPrtase_cat_dom_sf_prd"/>
</dbReference>
<comment type="cofactor">
    <cofactor evidence="1">
        <name>Zn(2+)</name>
        <dbReference type="ChEBI" id="CHEBI:29105"/>
    </cofactor>
</comment>
<dbReference type="Pfam" id="PF02130">
    <property type="entry name" value="YbeY"/>
    <property type="match status" value="1"/>
</dbReference>
<dbReference type="SUPFAM" id="SSF55486">
    <property type="entry name" value="Metalloproteases ('zincins'), catalytic domain"/>
    <property type="match status" value="1"/>
</dbReference>
<keyword evidence="6" id="KW-0378">Hydrolase</keyword>
<gene>
    <name evidence="8" type="ORF">UX03_C0005G0030</name>
</gene>
<keyword evidence="5" id="KW-0255">Endonuclease</keyword>
<dbReference type="EMBL" id="LCKQ01000005">
    <property type="protein sequence ID" value="KKU04046.1"/>
    <property type="molecule type" value="Genomic_DNA"/>
</dbReference>
<reference evidence="8 9" key="1">
    <citation type="journal article" date="2015" name="Nature">
        <title>rRNA introns, odd ribosomes, and small enigmatic genomes across a large radiation of phyla.</title>
        <authorList>
            <person name="Brown C.T."/>
            <person name="Hug L.A."/>
            <person name="Thomas B.C."/>
            <person name="Sharon I."/>
            <person name="Castelle C.J."/>
            <person name="Singh A."/>
            <person name="Wilkins M.J."/>
            <person name="Williams K.H."/>
            <person name="Banfield J.F."/>
        </authorList>
    </citation>
    <scope>NUCLEOTIDE SEQUENCE [LARGE SCALE GENOMIC DNA]</scope>
</reference>
<sequence length="130" mass="14363">MIKVSVKKQSNYPISSTKMKNSLKNFLAGHGIISDAEVSVALVGKNKMLEVGKKYLKDKSLHNVLSFTADEVDSKFVFPPDGVIHLGEIIVCYPVAFEEAKKEGKLIEEKVIELIEHGALHLLGIHHALK</sequence>
<keyword evidence="7" id="KW-0862">Zinc</keyword>
<evidence type="ECO:0000256" key="2">
    <source>
        <dbReference type="ARBA" id="ARBA00010875"/>
    </source>
</evidence>
<comment type="caution">
    <text evidence="8">The sequence shown here is derived from an EMBL/GenBank/DDBJ whole genome shotgun (WGS) entry which is preliminary data.</text>
</comment>
<evidence type="ECO:0000256" key="5">
    <source>
        <dbReference type="ARBA" id="ARBA00022759"/>
    </source>
</evidence>
<protein>
    <submittedName>
        <fullName evidence="8">Putative rRNA maturation factor</fullName>
    </submittedName>
</protein>
<evidence type="ECO:0000256" key="3">
    <source>
        <dbReference type="ARBA" id="ARBA00022722"/>
    </source>
</evidence>
<dbReference type="GO" id="GO:0004519">
    <property type="term" value="F:endonuclease activity"/>
    <property type="evidence" value="ECO:0007669"/>
    <property type="project" value="UniProtKB-KW"/>
</dbReference>
<keyword evidence="3" id="KW-0540">Nuclease</keyword>
<dbReference type="Gene3D" id="3.40.390.30">
    <property type="entry name" value="Metalloproteases ('zincins'), catalytic domain"/>
    <property type="match status" value="1"/>
</dbReference>
<evidence type="ECO:0000256" key="1">
    <source>
        <dbReference type="ARBA" id="ARBA00001947"/>
    </source>
</evidence>
<evidence type="ECO:0000256" key="7">
    <source>
        <dbReference type="ARBA" id="ARBA00022833"/>
    </source>
</evidence>
<evidence type="ECO:0000256" key="6">
    <source>
        <dbReference type="ARBA" id="ARBA00022801"/>
    </source>
</evidence>
<name>A0A0G1M723_9BACT</name>
<comment type="similarity">
    <text evidence="2">Belongs to the endoribonuclease YbeY family.</text>
</comment>
<accession>A0A0G1M723</accession>
<dbReference type="GO" id="GO:0046872">
    <property type="term" value="F:metal ion binding"/>
    <property type="evidence" value="ECO:0007669"/>
    <property type="project" value="UniProtKB-KW"/>
</dbReference>
<dbReference type="NCBIfam" id="TIGR00043">
    <property type="entry name" value="rRNA maturation RNase YbeY"/>
    <property type="match status" value="1"/>
</dbReference>
<dbReference type="AlphaFoldDB" id="A0A0G1M723"/>
<proteinExistence type="inferred from homology"/>
<organism evidence="8 9">
    <name type="scientific">Candidatus Woesebacteria bacterium GW2011_GWE1_45_18</name>
    <dbReference type="NCBI Taxonomy" id="1618598"/>
    <lineage>
        <taxon>Bacteria</taxon>
        <taxon>Candidatus Woeseibacteriota</taxon>
    </lineage>
</organism>